<keyword evidence="2" id="KW-0067">ATP-binding</keyword>
<keyword evidence="1" id="KW-0547">Nucleotide-binding</keyword>
<dbReference type="AlphaFoldDB" id="A0A381Q8M9"/>
<dbReference type="SUPFAM" id="SSF52540">
    <property type="entry name" value="P-loop containing nucleoside triphosphate hydrolases"/>
    <property type="match status" value="1"/>
</dbReference>
<evidence type="ECO:0000313" key="5">
    <source>
        <dbReference type="EMBL" id="SUZ73983.1"/>
    </source>
</evidence>
<dbReference type="Gene3D" id="3.40.50.300">
    <property type="entry name" value="P-loop containing nucleotide triphosphate hydrolases"/>
    <property type="match status" value="1"/>
</dbReference>
<dbReference type="EMBL" id="UINC01001196">
    <property type="protein sequence ID" value="SUZ73983.1"/>
    <property type="molecule type" value="Genomic_DNA"/>
</dbReference>
<dbReference type="FunFam" id="3.40.50.300:FF:000013">
    <property type="entry name" value="PhoH family ATPase"/>
    <property type="match status" value="1"/>
</dbReference>
<dbReference type="PANTHER" id="PTHR30473">
    <property type="entry name" value="PROTEIN PHOH"/>
    <property type="match status" value="1"/>
</dbReference>
<feature type="domain" description="PhoH-like protein" evidence="3">
    <location>
        <begin position="232"/>
        <end position="440"/>
    </location>
</feature>
<sequence length="446" mass="49237">MSHASVYVLDISVLLYTPDALYEFPEQEVVLPVSILDALDTLRQDLGEKGRAANLVNKMLDECSQLGNLVEGVRLLNGGKLRVELADPETGSIPYSLNSNSFSNRVLAVAWMLSRKNKAVVFVSLDENLRTKANTLNVPTIAYQGRRKDDSSLYSGIRRCEVSKKKLRSLSQQSLISTEELQAELDDNVEFSPNQGLLLNCPEVPEEDVLAIYDQGKSKFVTVSKEQGVWGIRPRNPEQRLALALLNDPKISIVTLSGKAGTGKTLLALAVGLQQMMVENIYSRMLVSRPIFPMGRDLGYLPGDTQEKLAPWMQPIFDNLELLINNTSAKKGSKRDSYHELMERGMLVVEPLTYIRGRSIPNQHMIVDESQNLTPHEMKTIVSRAGEGTKIVLTGDPNQIDNTDVNLSSNGLSTLVESFKGSQLAGHVRFTSVERSALAELAANAL</sequence>
<dbReference type="Pfam" id="PF02562">
    <property type="entry name" value="PhoH"/>
    <property type="match status" value="1"/>
</dbReference>
<protein>
    <recommendedName>
        <fullName evidence="6">PIN domain-containing protein</fullName>
    </recommendedName>
</protein>
<gene>
    <name evidence="5" type="ORF">METZ01_LOCUS26837</name>
</gene>
<dbReference type="InterPro" id="IPR002716">
    <property type="entry name" value="PIN_dom"/>
</dbReference>
<dbReference type="GO" id="GO:0005524">
    <property type="term" value="F:ATP binding"/>
    <property type="evidence" value="ECO:0007669"/>
    <property type="project" value="UniProtKB-KW"/>
</dbReference>
<organism evidence="5">
    <name type="scientific">marine metagenome</name>
    <dbReference type="NCBI Taxonomy" id="408172"/>
    <lineage>
        <taxon>unclassified sequences</taxon>
        <taxon>metagenomes</taxon>
        <taxon>ecological metagenomes</taxon>
    </lineage>
</organism>
<dbReference type="Pfam" id="PF13638">
    <property type="entry name" value="PIN_4"/>
    <property type="match status" value="1"/>
</dbReference>
<evidence type="ECO:0000256" key="2">
    <source>
        <dbReference type="ARBA" id="ARBA00022840"/>
    </source>
</evidence>
<feature type="domain" description="PIN" evidence="4">
    <location>
        <begin position="7"/>
        <end position="143"/>
    </location>
</feature>
<evidence type="ECO:0008006" key="6">
    <source>
        <dbReference type="Google" id="ProtNLM"/>
    </source>
</evidence>
<dbReference type="PANTHER" id="PTHR30473:SF2">
    <property type="entry name" value="PIN DOMAIN-CONTAINING PROTEIN"/>
    <property type="match status" value="1"/>
</dbReference>
<name>A0A381Q8M9_9ZZZZ</name>
<dbReference type="InterPro" id="IPR027417">
    <property type="entry name" value="P-loop_NTPase"/>
</dbReference>
<proteinExistence type="predicted"/>
<reference evidence="5" key="1">
    <citation type="submission" date="2018-05" db="EMBL/GenBank/DDBJ databases">
        <authorList>
            <person name="Lanie J.A."/>
            <person name="Ng W.-L."/>
            <person name="Kazmierczak K.M."/>
            <person name="Andrzejewski T.M."/>
            <person name="Davidsen T.M."/>
            <person name="Wayne K.J."/>
            <person name="Tettelin H."/>
            <person name="Glass J.I."/>
            <person name="Rusch D."/>
            <person name="Podicherti R."/>
            <person name="Tsui H.-C.T."/>
            <person name="Winkler M.E."/>
        </authorList>
    </citation>
    <scope>NUCLEOTIDE SEQUENCE</scope>
</reference>
<dbReference type="GO" id="GO:0005829">
    <property type="term" value="C:cytosol"/>
    <property type="evidence" value="ECO:0007669"/>
    <property type="project" value="TreeGrafter"/>
</dbReference>
<dbReference type="InterPro" id="IPR051451">
    <property type="entry name" value="PhoH2-like"/>
</dbReference>
<dbReference type="Gene3D" id="3.40.50.1010">
    <property type="entry name" value="5'-nuclease"/>
    <property type="match status" value="1"/>
</dbReference>
<dbReference type="InterPro" id="IPR003714">
    <property type="entry name" value="PhoH"/>
</dbReference>
<dbReference type="CDD" id="cd09883">
    <property type="entry name" value="PIN_VapC_PhoHL-ATPase"/>
    <property type="match status" value="1"/>
</dbReference>
<evidence type="ECO:0000259" key="4">
    <source>
        <dbReference type="Pfam" id="PF13638"/>
    </source>
</evidence>
<accession>A0A381Q8M9</accession>
<evidence type="ECO:0000259" key="3">
    <source>
        <dbReference type="Pfam" id="PF02562"/>
    </source>
</evidence>
<evidence type="ECO:0000256" key="1">
    <source>
        <dbReference type="ARBA" id="ARBA00022741"/>
    </source>
</evidence>